<evidence type="ECO:0000256" key="1">
    <source>
        <dbReference type="SAM" id="MobiDB-lite"/>
    </source>
</evidence>
<accession>A0AAD9WIQ5</accession>
<protein>
    <submittedName>
        <fullName evidence="2">Uncharacterized protein</fullName>
    </submittedName>
</protein>
<name>A0AAD9WIQ5_EUCGR</name>
<feature type="compositionally biased region" description="Basic and acidic residues" evidence="1">
    <location>
        <begin position="41"/>
        <end position="59"/>
    </location>
</feature>
<proteinExistence type="predicted"/>
<evidence type="ECO:0000313" key="2">
    <source>
        <dbReference type="EMBL" id="KAK2631590.1"/>
    </source>
</evidence>
<sequence length="66" mass="7812">MKVKKEHIEFRKRNIEAKLVIEGKRRGCWCSVELPVMEQSPEEKEKEGKSGMELSHTHFDSNYSLY</sequence>
<evidence type="ECO:0000313" key="3">
    <source>
        <dbReference type="Proteomes" id="UP000030711"/>
    </source>
</evidence>
<dbReference type="Proteomes" id="UP000030711">
    <property type="component" value="Unassembled WGS sequence"/>
</dbReference>
<organism evidence="2 3">
    <name type="scientific">Eucalyptus grandis</name>
    <name type="common">Flooded gum</name>
    <dbReference type="NCBI Taxonomy" id="71139"/>
    <lineage>
        <taxon>Eukaryota</taxon>
        <taxon>Viridiplantae</taxon>
        <taxon>Streptophyta</taxon>
        <taxon>Embryophyta</taxon>
        <taxon>Tracheophyta</taxon>
        <taxon>Spermatophyta</taxon>
        <taxon>Magnoliopsida</taxon>
        <taxon>eudicotyledons</taxon>
        <taxon>Gunneridae</taxon>
        <taxon>Pentapetalae</taxon>
        <taxon>rosids</taxon>
        <taxon>malvids</taxon>
        <taxon>Myrtales</taxon>
        <taxon>Myrtaceae</taxon>
        <taxon>Myrtoideae</taxon>
        <taxon>Eucalypteae</taxon>
        <taxon>Eucalyptus</taxon>
    </lineage>
</organism>
<feature type="region of interest" description="Disordered" evidence="1">
    <location>
        <begin position="40"/>
        <end position="66"/>
    </location>
</feature>
<gene>
    <name evidence="2" type="ORF">EUGRSUZ_L02710</name>
</gene>
<keyword evidence="3" id="KW-1185">Reference proteome</keyword>
<reference evidence="2 3" key="1">
    <citation type="journal article" date="2014" name="Nature">
        <title>The genome of Eucalyptus grandis.</title>
        <authorList>
            <person name="Myburg A.A."/>
            <person name="Grattapaglia D."/>
            <person name="Tuskan G.A."/>
            <person name="Hellsten U."/>
            <person name="Hayes R.D."/>
            <person name="Grimwood J."/>
            <person name="Jenkins J."/>
            <person name="Lindquist E."/>
            <person name="Tice H."/>
            <person name="Bauer D."/>
            <person name="Goodstein D.M."/>
            <person name="Dubchak I."/>
            <person name="Poliakov A."/>
            <person name="Mizrachi E."/>
            <person name="Kullan A.R."/>
            <person name="Hussey S.G."/>
            <person name="Pinard D."/>
            <person name="van der Merwe K."/>
            <person name="Singh P."/>
            <person name="van Jaarsveld I."/>
            <person name="Silva-Junior O.B."/>
            <person name="Togawa R.C."/>
            <person name="Pappas M.R."/>
            <person name="Faria D.A."/>
            <person name="Sansaloni C.P."/>
            <person name="Petroli C.D."/>
            <person name="Yang X."/>
            <person name="Ranjan P."/>
            <person name="Tschaplinski T.J."/>
            <person name="Ye C.Y."/>
            <person name="Li T."/>
            <person name="Sterck L."/>
            <person name="Vanneste K."/>
            <person name="Murat F."/>
            <person name="Soler M."/>
            <person name="Clemente H.S."/>
            <person name="Saidi N."/>
            <person name="Cassan-Wang H."/>
            <person name="Dunand C."/>
            <person name="Hefer C.A."/>
            <person name="Bornberg-Bauer E."/>
            <person name="Kersting A.R."/>
            <person name="Vining K."/>
            <person name="Amarasinghe V."/>
            <person name="Ranik M."/>
            <person name="Naithani S."/>
            <person name="Elser J."/>
            <person name="Boyd A.E."/>
            <person name="Liston A."/>
            <person name="Spatafora J.W."/>
            <person name="Dharmwardhana P."/>
            <person name="Raja R."/>
            <person name="Sullivan C."/>
            <person name="Romanel E."/>
            <person name="Alves-Ferreira M."/>
            <person name="Kulheim C."/>
            <person name="Foley W."/>
            <person name="Carocha V."/>
            <person name="Paiva J."/>
            <person name="Kudrna D."/>
            <person name="Brommonschenkel S.H."/>
            <person name="Pasquali G."/>
            <person name="Byrne M."/>
            <person name="Rigault P."/>
            <person name="Tibbits J."/>
            <person name="Spokevicius A."/>
            <person name="Jones R.C."/>
            <person name="Steane D.A."/>
            <person name="Vaillancourt R.E."/>
            <person name="Potts B.M."/>
            <person name="Joubert F."/>
            <person name="Barry K."/>
            <person name="Pappas G.J."/>
            <person name="Strauss S.H."/>
            <person name="Jaiswal P."/>
            <person name="Grima-Pettenati J."/>
            <person name="Salse J."/>
            <person name="Van de Peer Y."/>
            <person name="Rokhsar D.S."/>
            <person name="Schmutz J."/>
        </authorList>
    </citation>
    <scope>NUCLEOTIDE SEQUENCE [LARGE SCALE GENOMIC DNA]</scope>
    <source>
        <strain evidence="3">cv. BRASUZ1</strain>
        <tissue evidence="2">Leaf extractions</tissue>
    </source>
</reference>
<dbReference type="EMBL" id="MU849486">
    <property type="protein sequence ID" value="KAK2631590.1"/>
    <property type="molecule type" value="Genomic_DNA"/>
</dbReference>
<dbReference type="AlphaFoldDB" id="A0AAD9WIQ5"/>
<comment type="caution">
    <text evidence="2">The sequence shown here is derived from an EMBL/GenBank/DDBJ whole genome shotgun (WGS) entry which is preliminary data.</text>
</comment>